<keyword evidence="1" id="KW-0805">Transcription regulation</keyword>
<evidence type="ECO:0000256" key="4">
    <source>
        <dbReference type="PROSITE-ProRule" id="PRU00335"/>
    </source>
</evidence>
<evidence type="ECO:0000256" key="2">
    <source>
        <dbReference type="ARBA" id="ARBA00023125"/>
    </source>
</evidence>
<evidence type="ECO:0000313" key="7">
    <source>
        <dbReference type="Proteomes" id="UP001528912"/>
    </source>
</evidence>
<dbReference type="Pfam" id="PF00440">
    <property type="entry name" value="TetR_N"/>
    <property type="match status" value="1"/>
</dbReference>
<keyword evidence="3" id="KW-0804">Transcription</keyword>
<organism evidence="6 7">
    <name type="scientific">Luteipulveratus flavus</name>
    <dbReference type="NCBI Taxonomy" id="3031728"/>
    <lineage>
        <taxon>Bacteria</taxon>
        <taxon>Bacillati</taxon>
        <taxon>Actinomycetota</taxon>
        <taxon>Actinomycetes</taxon>
        <taxon>Micrococcales</taxon>
        <taxon>Dermacoccaceae</taxon>
        <taxon>Luteipulveratus</taxon>
    </lineage>
</organism>
<evidence type="ECO:0000259" key="5">
    <source>
        <dbReference type="PROSITE" id="PS50977"/>
    </source>
</evidence>
<dbReference type="PROSITE" id="PS50977">
    <property type="entry name" value="HTH_TETR_2"/>
    <property type="match status" value="1"/>
</dbReference>
<dbReference type="InterPro" id="IPR049445">
    <property type="entry name" value="TetR_SbtR-like_C"/>
</dbReference>
<gene>
    <name evidence="6" type="ORF">P4R38_06355</name>
</gene>
<evidence type="ECO:0000313" key="6">
    <source>
        <dbReference type="EMBL" id="MDF8263860.1"/>
    </source>
</evidence>
<dbReference type="EMBL" id="JAROAV010000023">
    <property type="protein sequence ID" value="MDF8263860.1"/>
    <property type="molecule type" value="Genomic_DNA"/>
</dbReference>
<sequence>MVSVGSTTDIKPMRADAARNRDKLLRVATQAFIDRGAEASLDQIARDAGVGIGTLYRHFPTREDLVMAVYARQIDSLRERSQQLLAEYEPAEALHQWMLGFVDFYAVKNGMVTLLRSMMQASPDAFAEARASMRESAERVLRPAAEAGAIRSDVGAEEVLRALGGICLAGPNPSSSDATRTLVDLVFDGLRYGAPSRA</sequence>
<evidence type="ECO:0000256" key="1">
    <source>
        <dbReference type="ARBA" id="ARBA00023015"/>
    </source>
</evidence>
<evidence type="ECO:0000256" key="3">
    <source>
        <dbReference type="ARBA" id="ARBA00023163"/>
    </source>
</evidence>
<dbReference type="InterPro" id="IPR001647">
    <property type="entry name" value="HTH_TetR"/>
</dbReference>
<comment type="caution">
    <text evidence="6">The sequence shown here is derived from an EMBL/GenBank/DDBJ whole genome shotgun (WGS) entry which is preliminary data.</text>
</comment>
<proteinExistence type="predicted"/>
<dbReference type="Pfam" id="PF21597">
    <property type="entry name" value="TetR_C_43"/>
    <property type="match status" value="1"/>
</dbReference>
<reference evidence="6 7" key="1">
    <citation type="submission" date="2023-03" db="EMBL/GenBank/DDBJ databases">
        <title>YIM 133296 draft genome.</title>
        <authorList>
            <person name="Xiong L."/>
        </authorList>
    </citation>
    <scope>NUCLEOTIDE SEQUENCE [LARGE SCALE GENOMIC DNA]</scope>
    <source>
        <strain evidence="6 7">YIM 133296</strain>
    </source>
</reference>
<accession>A0ABT6C523</accession>
<name>A0ABT6C523_9MICO</name>
<dbReference type="InterPro" id="IPR050109">
    <property type="entry name" value="HTH-type_TetR-like_transc_reg"/>
</dbReference>
<dbReference type="InterPro" id="IPR036271">
    <property type="entry name" value="Tet_transcr_reg_TetR-rel_C_sf"/>
</dbReference>
<keyword evidence="7" id="KW-1185">Reference proteome</keyword>
<dbReference type="Proteomes" id="UP001528912">
    <property type="component" value="Unassembled WGS sequence"/>
</dbReference>
<protein>
    <submittedName>
        <fullName evidence="6">TetR/AcrR family transcriptional regulator</fullName>
    </submittedName>
</protein>
<dbReference type="RefSeq" id="WP_275237840.1">
    <property type="nucleotide sequence ID" value="NZ_JARFJC010000018.1"/>
</dbReference>
<dbReference type="PANTHER" id="PTHR30055:SF234">
    <property type="entry name" value="HTH-TYPE TRANSCRIPTIONAL REGULATOR BETI"/>
    <property type="match status" value="1"/>
</dbReference>
<dbReference type="PRINTS" id="PR00455">
    <property type="entry name" value="HTHTETR"/>
</dbReference>
<keyword evidence="2 4" id="KW-0238">DNA-binding</keyword>
<feature type="domain" description="HTH tetR-type" evidence="5">
    <location>
        <begin position="18"/>
        <end position="77"/>
    </location>
</feature>
<dbReference type="SUPFAM" id="SSF48498">
    <property type="entry name" value="Tetracyclin repressor-like, C-terminal domain"/>
    <property type="match status" value="1"/>
</dbReference>
<dbReference type="InterPro" id="IPR009057">
    <property type="entry name" value="Homeodomain-like_sf"/>
</dbReference>
<feature type="DNA-binding region" description="H-T-H motif" evidence="4">
    <location>
        <begin position="40"/>
        <end position="59"/>
    </location>
</feature>
<dbReference type="SUPFAM" id="SSF46689">
    <property type="entry name" value="Homeodomain-like"/>
    <property type="match status" value="1"/>
</dbReference>
<dbReference type="PANTHER" id="PTHR30055">
    <property type="entry name" value="HTH-TYPE TRANSCRIPTIONAL REGULATOR RUTR"/>
    <property type="match status" value="1"/>
</dbReference>
<dbReference type="Gene3D" id="1.10.357.10">
    <property type="entry name" value="Tetracycline Repressor, domain 2"/>
    <property type="match status" value="1"/>
</dbReference>